<dbReference type="RefSeq" id="WP_202828774.1">
    <property type="nucleotide sequence ID" value="NZ_JAEUXJ010000024.1"/>
</dbReference>
<comment type="caution">
    <text evidence="1">The sequence shown here is derived from an EMBL/GenBank/DDBJ whole genome shotgun (WGS) entry which is preliminary data.</text>
</comment>
<name>A0ABS1VBI6_9PROT</name>
<sequence length="568" mass="64211">MGNGLTDPLTGSLSEADLLLQAKALEPLSTGAQAELERIMGLSRLDEWSEADVREEIITPILRVMGYAKESMFSTTREKSLRILEKGLSADYTITLWEEDFWVIEAKRPKVTNGRFKYDQLWQAVQYAIHPAVNAALVVLCDGHAIEIYDREESLEAPVLRVERENLLRDFDEIRALLGPLQSWFFQKRRVVRLLDKVFDKEFQLGRMEEFRSLVDRRLRAKEQQTIANHRALRATRGGDAELRRIRSADAAEIVEGVFPVPLPWPMIKAGTARLVELSTPSPFQVLHRIFPDEPRAANDAFVSHALHYLIGLSEAHAYLPWTPHWLGGTNGGGAPTDAVIGRLIALGLTHFSADPARKCVLLYANGVRRVFKALMVLHPQMKRAGETKHALQRYLGDEFDFSQMVSSPDRHLLLSLDQLEALALHRFVATSTGEHRRFLVESAKLELQQLWQLERSLISGVKDYRALLNERNLGEVHPTEAAGIVYDELGHNCLCILDRSPEWRSYALAQHRPEVEHLAAIGSWQARAWIGMSRDDGAQASEAELADRFFFGDVEVAAALRNSYGFR</sequence>
<gene>
    <name evidence="1" type="ORF">JMJ55_27305</name>
</gene>
<dbReference type="EMBL" id="JAEUXJ010000024">
    <property type="protein sequence ID" value="MBL6459041.1"/>
    <property type="molecule type" value="Genomic_DNA"/>
</dbReference>
<keyword evidence="2" id="KW-1185">Reference proteome</keyword>
<proteinExistence type="predicted"/>
<protein>
    <submittedName>
        <fullName evidence="1">Type I restriction enzyme HsdR N-terminal domain-containing protein</fullName>
    </submittedName>
</protein>
<accession>A0ABS1VBI6</accession>
<evidence type="ECO:0000313" key="1">
    <source>
        <dbReference type="EMBL" id="MBL6459041.1"/>
    </source>
</evidence>
<evidence type="ECO:0000313" key="2">
    <source>
        <dbReference type="Proteomes" id="UP000606490"/>
    </source>
</evidence>
<organism evidence="1 2">
    <name type="scientific">Belnapia mucosa</name>
    <dbReference type="NCBI Taxonomy" id="2804532"/>
    <lineage>
        <taxon>Bacteria</taxon>
        <taxon>Pseudomonadati</taxon>
        <taxon>Pseudomonadota</taxon>
        <taxon>Alphaproteobacteria</taxon>
        <taxon>Acetobacterales</taxon>
        <taxon>Roseomonadaceae</taxon>
        <taxon>Belnapia</taxon>
    </lineage>
</organism>
<reference evidence="1 2" key="1">
    <citation type="submission" date="2021-01" db="EMBL/GenBank/DDBJ databases">
        <title>Belnapia mucosa sp. nov. and Belnapia arida sp. nov., isolated from the Tabernas Desert (Almeria, Spain).</title>
        <authorList>
            <person name="Molina-Menor E."/>
            <person name="Vidal-Verdu A."/>
            <person name="Calonge A."/>
            <person name="Satari L."/>
            <person name="Pereto Magraner J."/>
            <person name="Porcar Miralles M."/>
        </authorList>
    </citation>
    <scope>NUCLEOTIDE SEQUENCE [LARGE SCALE GENOMIC DNA]</scope>
    <source>
        <strain evidence="1 2">T6</strain>
    </source>
</reference>
<dbReference type="Gene3D" id="3.90.1570.30">
    <property type="match status" value="1"/>
</dbReference>
<dbReference type="Proteomes" id="UP000606490">
    <property type="component" value="Unassembled WGS sequence"/>
</dbReference>